<evidence type="ECO:0000313" key="1">
    <source>
        <dbReference type="EMBL" id="QJA64914.1"/>
    </source>
</evidence>
<organism evidence="2">
    <name type="scientific">viral metagenome</name>
    <dbReference type="NCBI Taxonomy" id="1070528"/>
    <lineage>
        <taxon>unclassified sequences</taxon>
        <taxon>metagenomes</taxon>
        <taxon>organismal metagenomes</taxon>
    </lineage>
</organism>
<dbReference type="EMBL" id="MT142516">
    <property type="protein sequence ID" value="QJA83728.1"/>
    <property type="molecule type" value="Genomic_DNA"/>
</dbReference>
<sequence>MKCKDVVKGFPEKKDTSLDKDSFECVTCRQTVGCGCDEFNNTLDLIGNLEIDEETLRKNGWVRIDKRLGMLPNIVDYIKSMGYVKLSEIDLRELIDVKEKYYELIMSVGNKYAGETRHETALKYIKQAEIGDNTEKAIKEQANELVKD</sequence>
<reference evidence="2" key="1">
    <citation type="submission" date="2020-03" db="EMBL/GenBank/DDBJ databases">
        <title>The deep terrestrial virosphere.</title>
        <authorList>
            <person name="Holmfeldt K."/>
            <person name="Nilsson E."/>
            <person name="Simone D."/>
            <person name="Lopez-Fernandez M."/>
            <person name="Wu X."/>
            <person name="de Brujin I."/>
            <person name="Lundin D."/>
            <person name="Andersson A."/>
            <person name="Bertilsson S."/>
            <person name="Dopson M."/>
        </authorList>
    </citation>
    <scope>NUCLEOTIDE SEQUENCE</scope>
    <source>
        <strain evidence="2">MM415A00259</strain>
        <strain evidence="1">MM415B00452</strain>
    </source>
</reference>
<proteinExistence type="predicted"/>
<accession>A0A6M3KQZ9</accession>
<name>A0A6M3KQZ9_9ZZZZ</name>
<protein>
    <submittedName>
        <fullName evidence="2">Uncharacterized protein</fullName>
    </submittedName>
</protein>
<dbReference type="AlphaFoldDB" id="A0A6M3KQZ9"/>
<evidence type="ECO:0000313" key="2">
    <source>
        <dbReference type="EMBL" id="QJA83728.1"/>
    </source>
</evidence>
<dbReference type="EMBL" id="MT141529">
    <property type="protein sequence ID" value="QJA64914.1"/>
    <property type="molecule type" value="Genomic_DNA"/>
</dbReference>
<gene>
    <name evidence="2" type="ORF">MM415A00259_0053</name>
    <name evidence="1" type="ORF">MM415B00452_0015</name>
</gene>